<dbReference type="PANTHER" id="PTHR43046">
    <property type="entry name" value="GDP-MANNOSE MANNOSYL HYDROLASE"/>
    <property type="match status" value="1"/>
</dbReference>
<dbReference type="InterPro" id="IPR015797">
    <property type="entry name" value="NUDIX_hydrolase-like_dom_sf"/>
</dbReference>
<dbReference type="Gene3D" id="3.90.79.10">
    <property type="entry name" value="Nucleoside Triphosphate Pyrophosphohydrolase"/>
    <property type="match status" value="1"/>
</dbReference>
<evidence type="ECO:0000256" key="3">
    <source>
        <dbReference type="RuleBase" id="RU003476"/>
    </source>
</evidence>
<comment type="cofactor">
    <cofactor evidence="1">
        <name>Mg(2+)</name>
        <dbReference type="ChEBI" id="CHEBI:18420"/>
    </cofactor>
</comment>
<evidence type="ECO:0000259" key="4">
    <source>
        <dbReference type="PROSITE" id="PS51462"/>
    </source>
</evidence>
<proteinExistence type="inferred from homology"/>
<evidence type="ECO:0000256" key="1">
    <source>
        <dbReference type="ARBA" id="ARBA00001946"/>
    </source>
</evidence>
<dbReference type="PRINTS" id="PR00502">
    <property type="entry name" value="NUDIXFAMILY"/>
</dbReference>
<dbReference type="PROSITE" id="PS51462">
    <property type="entry name" value="NUDIX"/>
    <property type="match status" value="1"/>
</dbReference>
<evidence type="ECO:0000313" key="6">
    <source>
        <dbReference type="Proteomes" id="UP000245263"/>
    </source>
</evidence>
<dbReference type="SUPFAM" id="SSF55811">
    <property type="entry name" value="Nudix"/>
    <property type="match status" value="1"/>
</dbReference>
<dbReference type="CDD" id="cd03424">
    <property type="entry name" value="NUDIX_ADPRase_Nudt5_UGPPase_Nudt14"/>
    <property type="match status" value="1"/>
</dbReference>
<dbReference type="RefSeq" id="WP_109019399.1">
    <property type="nucleotide sequence ID" value="NZ_AP025028.1"/>
</dbReference>
<feature type="domain" description="Nudix hydrolase" evidence="4">
    <location>
        <begin position="26"/>
        <end position="165"/>
    </location>
</feature>
<name>A0ABM7UKA7_9LEPT</name>
<sequence>MKDSDSLFDFKFFKVINKKKFGWFVSVEPAVVIIPVIRENELFKLGLIRCTRPAIEKTSWEFPGGGIEEGEIPEEAAIRELKEETGFSSDVAVNIGSFYESPGKMDFLHHIICVLEPVEAGHGFSYPESEKISDFKFFEWEEIEKKIMSGKIVSGPTISALQMFVIFLKNNPKGLTVDSKKR</sequence>
<keyword evidence="6" id="KW-1185">Reference proteome</keyword>
<organism evidence="5 6">
    <name type="scientific">Leptospira kobayashii</name>
    <dbReference type="NCBI Taxonomy" id="1917830"/>
    <lineage>
        <taxon>Bacteria</taxon>
        <taxon>Pseudomonadati</taxon>
        <taxon>Spirochaetota</taxon>
        <taxon>Spirochaetia</taxon>
        <taxon>Leptospirales</taxon>
        <taxon>Leptospiraceae</taxon>
        <taxon>Leptospira</taxon>
    </lineage>
</organism>
<dbReference type="PANTHER" id="PTHR43046:SF2">
    <property type="entry name" value="8-OXO-DGTP DIPHOSPHATASE-RELATED"/>
    <property type="match status" value="1"/>
</dbReference>
<dbReference type="InterPro" id="IPR020084">
    <property type="entry name" value="NUDIX_hydrolase_CS"/>
</dbReference>
<keyword evidence="2 3" id="KW-0378">Hydrolase</keyword>
<protein>
    <recommendedName>
        <fullName evidence="4">Nudix hydrolase domain-containing protein</fullName>
    </recommendedName>
</protein>
<dbReference type="PROSITE" id="PS00893">
    <property type="entry name" value="NUDIX_BOX"/>
    <property type="match status" value="1"/>
</dbReference>
<reference evidence="5 6" key="1">
    <citation type="submission" date="2021-08" db="EMBL/GenBank/DDBJ databases">
        <title>Complete genome sequence of Leptospira kobayashii strain E30.</title>
        <authorList>
            <person name="Nakao R."/>
            <person name="Nakamura S."/>
            <person name="Masuzawa T."/>
            <person name="Koizumi N."/>
        </authorList>
    </citation>
    <scope>NUCLEOTIDE SEQUENCE [LARGE SCALE GENOMIC DNA]</scope>
    <source>
        <strain evidence="5 6">E30</strain>
    </source>
</reference>
<dbReference type="EMBL" id="AP025028">
    <property type="protein sequence ID" value="BDA79182.1"/>
    <property type="molecule type" value="Genomic_DNA"/>
</dbReference>
<evidence type="ECO:0000313" key="5">
    <source>
        <dbReference type="EMBL" id="BDA79182.1"/>
    </source>
</evidence>
<dbReference type="Proteomes" id="UP000245263">
    <property type="component" value="Chromosome 1"/>
</dbReference>
<comment type="similarity">
    <text evidence="3">Belongs to the Nudix hydrolase family.</text>
</comment>
<evidence type="ECO:0000256" key="2">
    <source>
        <dbReference type="ARBA" id="ARBA00022801"/>
    </source>
</evidence>
<gene>
    <name evidence="5" type="ORF">LPTSP3_g21120</name>
</gene>
<accession>A0ABM7UKA7</accession>
<dbReference type="Pfam" id="PF00293">
    <property type="entry name" value="NUDIX"/>
    <property type="match status" value="1"/>
</dbReference>
<dbReference type="InterPro" id="IPR020476">
    <property type="entry name" value="Nudix_hydrolase"/>
</dbReference>
<dbReference type="InterPro" id="IPR000086">
    <property type="entry name" value="NUDIX_hydrolase_dom"/>
</dbReference>